<evidence type="ECO:0000256" key="1">
    <source>
        <dbReference type="ARBA" id="ARBA00003812"/>
    </source>
</evidence>
<dbReference type="GO" id="GO:0006695">
    <property type="term" value="P:cholesterol biosynthetic process"/>
    <property type="evidence" value="ECO:0007669"/>
    <property type="project" value="UniProtKB-KW"/>
</dbReference>
<evidence type="ECO:0000256" key="6">
    <source>
        <dbReference type="ARBA" id="ARBA00022741"/>
    </source>
</evidence>
<dbReference type="FunFam" id="3.30.230.10:FF:000080">
    <property type="entry name" value="Diphosphomevalonate decarboxylase"/>
    <property type="match status" value="1"/>
</dbReference>
<dbReference type="InterPro" id="IPR020568">
    <property type="entry name" value="Ribosomal_Su5_D2-typ_SF"/>
</dbReference>
<accession>A0ABD2P1Q0</accession>
<dbReference type="InterPro" id="IPR005935">
    <property type="entry name" value="Mev_decarb"/>
</dbReference>
<evidence type="ECO:0000259" key="18">
    <source>
        <dbReference type="Pfam" id="PF22700"/>
    </source>
</evidence>
<sequence>MKIATCKAPVNIAVIKYWGKRDENLILPINDSISATLSLDHMCAKTTIVSSPDLTETRFWLNGELQSTGNKRFQKCLEEIKKRAKPDVECLNWHLNIVSENNFPTAAGLASSAAGYACLVYTLAQIYEVDGNISSVGRMGSGSACRSFFGGWVRWLKGEKNDGSDSLAIQVAPENHWPEMRVLVLVVSDHKKAYSSTSGMKTSVETSELLKYRAENIVPRRVEEMVQAIQNKDFPTFAKLTMQDSNQFHSSCLDTYPPCFYLNDTSRVIIELIHAYNEFREETKVAYTFDAGPNACLYLLEKDVAEVIEMINYVFPSEPIAMSSYFKGKAVPYTTIDEKLMYMLINFRQPEGKLKYIIYTEVGSGPLVLKEAEDHLVAENGEPKI</sequence>
<keyword evidence="10 15" id="KW-0443">Lipid metabolism</keyword>
<reference evidence="19 20" key="1">
    <citation type="journal article" date="2021" name="BMC Biol.">
        <title>Horizontally acquired antibacterial genes associated with adaptive radiation of ladybird beetles.</title>
        <authorList>
            <person name="Li H.S."/>
            <person name="Tang X.F."/>
            <person name="Huang Y.H."/>
            <person name="Xu Z.Y."/>
            <person name="Chen M.L."/>
            <person name="Du X.Y."/>
            <person name="Qiu B.Y."/>
            <person name="Chen P.T."/>
            <person name="Zhang W."/>
            <person name="Slipinski A."/>
            <person name="Escalona H.E."/>
            <person name="Waterhouse R.M."/>
            <person name="Zwick A."/>
            <person name="Pang H."/>
        </authorList>
    </citation>
    <scope>NUCLEOTIDE SEQUENCE [LARGE SCALE GENOMIC DNA]</scope>
    <source>
        <strain evidence="19">SYSU2018</strain>
    </source>
</reference>
<evidence type="ECO:0000313" key="20">
    <source>
        <dbReference type="Proteomes" id="UP001516400"/>
    </source>
</evidence>
<dbReference type="InterPro" id="IPR014721">
    <property type="entry name" value="Ribsml_uS5_D2-typ_fold_subgr"/>
</dbReference>
<dbReference type="Gene3D" id="3.30.70.890">
    <property type="entry name" value="GHMP kinase, C-terminal domain"/>
    <property type="match status" value="1"/>
</dbReference>
<proteinExistence type="inferred from homology"/>
<feature type="domain" description="Mvd1 C-terminal" evidence="17">
    <location>
        <begin position="182"/>
        <end position="368"/>
    </location>
</feature>
<keyword evidence="5 16" id="KW-0444">Lipid biosynthesis</keyword>
<comment type="function">
    <text evidence="1 16">Catalyzes the ATP dependent decarboxylation of (R)-5-diphosphomevalonate to form isopentenyl diphosphate (IPP). Functions in the mevalonate (MVA) pathway leading to isopentenyl diphosphate (IPP), a key precursor for the biosynthesis of isoprenoids and sterol synthesis.</text>
</comment>
<keyword evidence="8 16" id="KW-0752">Steroid biosynthesis</keyword>
<keyword evidence="13 15" id="KW-0456">Lyase</keyword>
<dbReference type="SUPFAM" id="SSF54211">
    <property type="entry name" value="Ribosomal protein S5 domain 2-like"/>
    <property type="match status" value="1"/>
</dbReference>
<comment type="similarity">
    <text evidence="2 15 16">Belongs to the diphosphomevalonate decarboxylase family.</text>
</comment>
<protein>
    <recommendedName>
        <fullName evidence="4 15">Diphosphomevalonate decarboxylase</fullName>
        <ecNumber evidence="3 15">4.1.1.33</ecNumber>
    </recommendedName>
</protein>
<dbReference type="SUPFAM" id="SSF55060">
    <property type="entry name" value="GHMP Kinase, C-terminal domain"/>
    <property type="match status" value="1"/>
</dbReference>
<dbReference type="InterPro" id="IPR053859">
    <property type="entry name" value="MVD-like_N"/>
</dbReference>
<evidence type="ECO:0000313" key="19">
    <source>
        <dbReference type="EMBL" id="KAL3284884.1"/>
    </source>
</evidence>
<keyword evidence="16" id="KW-0152">Cholesterol biosynthesis</keyword>
<dbReference type="FunFam" id="3.30.70.890:FF:000005">
    <property type="entry name" value="Diphosphomevalonate decarboxylase"/>
    <property type="match status" value="1"/>
</dbReference>
<dbReference type="EMBL" id="JABFTP020000165">
    <property type="protein sequence ID" value="KAL3284884.1"/>
    <property type="molecule type" value="Genomic_DNA"/>
</dbReference>
<comment type="caution">
    <text evidence="19">The sequence shown here is derived from an EMBL/GenBank/DDBJ whole genome shotgun (WGS) entry which is preliminary data.</text>
</comment>
<keyword evidence="9 16" id="KW-0756">Sterol biosynthesis</keyword>
<comment type="catalytic activity">
    <reaction evidence="14 15 16">
        <text>(R)-5-diphosphomevalonate + ATP = isopentenyl diphosphate + ADP + phosphate + CO2</text>
        <dbReference type="Rhea" id="RHEA:23732"/>
        <dbReference type="ChEBI" id="CHEBI:16526"/>
        <dbReference type="ChEBI" id="CHEBI:30616"/>
        <dbReference type="ChEBI" id="CHEBI:43474"/>
        <dbReference type="ChEBI" id="CHEBI:57557"/>
        <dbReference type="ChEBI" id="CHEBI:128769"/>
        <dbReference type="ChEBI" id="CHEBI:456216"/>
        <dbReference type="EC" id="4.1.1.33"/>
    </reaction>
</comment>
<dbReference type="GO" id="GO:0019287">
    <property type="term" value="P:isopentenyl diphosphate biosynthetic process, mevalonate pathway"/>
    <property type="evidence" value="ECO:0007669"/>
    <property type="project" value="UniProtKB-UniRule"/>
</dbReference>
<dbReference type="PANTHER" id="PTHR10977">
    <property type="entry name" value="DIPHOSPHOMEVALONATE DECARBOXYLASE"/>
    <property type="match status" value="1"/>
</dbReference>
<evidence type="ECO:0000256" key="16">
    <source>
        <dbReference type="RuleBase" id="RU363086"/>
    </source>
</evidence>
<dbReference type="Pfam" id="PF18376">
    <property type="entry name" value="MDD_C"/>
    <property type="match status" value="1"/>
</dbReference>
<dbReference type="GO" id="GO:0005524">
    <property type="term" value="F:ATP binding"/>
    <property type="evidence" value="ECO:0007669"/>
    <property type="project" value="UniProtKB-UniRule"/>
</dbReference>
<dbReference type="Gene3D" id="3.30.230.10">
    <property type="match status" value="1"/>
</dbReference>
<dbReference type="InterPro" id="IPR029765">
    <property type="entry name" value="Mev_diP_decarb"/>
</dbReference>
<evidence type="ECO:0000259" key="17">
    <source>
        <dbReference type="Pfam" id="PF18376"/>
    </source>
</evidence>
<keyword evidence="6 15" id="KW-0547">Nucleotide-binding</keyword>
<dbReference type="InterPro" id="IPR041431">
    <property type="entry name" value="Mvd1_C"/>
</dbReference>
<evidence type="ECO:0000256" key="5">
    <source>
        <dbReference type="ARBA" id="ARBA00022516"/>
    </source>
</evidence>
<dbReference type="Pfam" id="PF22700">
    <property type="entry name" value="MVD-like_N"/>
    <property type="match status" value="1"/>
</dbReference>
<evidence type="ECO:0000256" key="12">
    <source>
        <dbReference type="ARBA" id="ARBA00023221"/>
    </source>
</evidence>
<dbReference type="GO" id="GO:0004163">
    <property type="term" value="F:diphosphomevalonate decarboxylase activity"/>
    <property type="evidence" value="ECO:0007669"/>
    <property type="project" value="UniProtKB-UniRule"/>
</dbReference>
<organism evidence="19 20">
    <name type="scientific">Cryptolaemus montrouzieri</name>
    <dbReference type="NCBI Taxonomy" id="559131"/>
    <lineage>
        <taxon>Eukaryota</taxon>
        <taxon>Metazoa</taxon>
        <taxon>Ecdysozoa</taxon>
        <taxon>Arthropoda</taxon>
        <taxon>Hexapoda</taxon>
        <taxon>Insecta</taxon>
        <taxon>Pterygota</taxon>
        <taxon>Neoptera</taxon>
        <taxon>Endopterygota</taxon>
        <taxon>Coleoptera</taxon>
        <taxon>Polyphaga</taxon>
        <taxon>Cucujiformia</taxon>
        <taxon>Coccinelloidea</taxon>
        <taxon>Coccinellidae</taxon>
        <taxon>Scymninae</taxon>
        <taxon>Scymnini</taxon>
        <taxon>Cryptolaemus</taxon>
    </lineage>
</organism>
<keyword evidence="20" id="KW-1185">Reference proteome</keyword>
<evidence type="ECO:0000256" key="8">
    <source>
        <dbReference type="ARBA" id="ARBA00022955"/>
    </source>
</evidence>
<comment type="pathway">
    <text evidence="16">Steroid biosynthesis; cholesterol biosynthesis.</text>
</comment>
<dbReference type="PIRSF" id="PIRSF015950">
    <property type="entry name" value="Mev_P_decrbx"/>
    <property type="match status" value="1"/>
</dbReference>
<dbReference type="EC" id="4.1.1.33" evidence="3 15"/>
<dbReference type="NCBIfam" id="TIGR01240">
    <property type="entry name" value="mevDPdecarb"/>
    <property type="match status" value="1"/>
</dbReference>
<keyword evidence="7 15" id="KW-0067">ATP-binding</keyword>
<gene>
    <name evidence="19" type="ORF">HHI36_019020</name>
</gene>
<evidence type="ECO:0000256" key="13">
    <source>
        <dbReference type="ARBA" id="ARBA00023239"/>
    </source>
</evidence>
<dbReference type="PANTHER" id="PTHR10977:SF3">
    <property type="entry name" value="DIPHOSPHOMEVALONATE DECARBOXYLASE"/>
    <property type="match status" value="1"/>
</dbReference>
<evidence type="ECO:0000256" key="3">
    <source>
        <dbReference type="ARBA" id="ARBA00012296"/>
    </source>
</evidence>
<keyword evidence="12 16" id="KW-0753">Steroid metabolism</keyword>
<dbReference type="Proteomes" id="UP001516400">
    <property type="component" value="Unassembled WGS sequence"/>
</dbReference>
<name>A0ABD2P1Q0_9CUCU</name>
<evidence type="ECO:0000256" key="4">
    <source>
        <dbReference type="ARBA" id="ARBA00019335"/>
    </source>
</evidence>
<feature type="domain" description="Diphosphomevalonate decarboxylase-like N-terminal" evidence="18">
    <location>
        <begin position="8"/>
        <end position="168"/>
    </location>
</feature>
<evidence type="ECO:0000256" key="2">
    <source>
        <dbReference type="ARBA" id="ARBA00008831"/>
    </source>
</evidence>
<evidence type="ECO:0000256" key="11">
    <source>
        <dbReference type="ARBA" id="ARBA00023166"/>
    </source>
</evidence>
<dbReference type="InterPro" id="IPR036554">
    <property type="entry name" value="GHMP_kinase_C_sf"/>
</dbReference>
<evidence type="ECO:0000256" key="9">
    <source>
        <dbReference type="ARBA" id="ARBA00023011"/>
    </source>
</evidence>
<keyword evidence="11 16" id="KW-1207">Sterol metabolism</keyword>
<keyword evidence="16" id="KW-0153">Cholesterol metabolism</keyword>
<evidence type="ECO:0000256" key="15">
    <source>
        <dbReference type="PIRNR" id="PIRNR015950"/>
    </source>
</evidence>
<dbReference type="AlphaFoldDB" id="A0ABD2P1Q0"/>
<evidence type="ECO:0000256" key="14">
    <source>
        <dbReference type="ARBA" id="ARBA00048154"/>
    </source>
</evidence>
<evidence type="ECO:0000256" key="7">
    <source>
        <dbReference type="ARBA" id="ARBA00022840"/>
    </source>
</evidence>
<evidence type="ECO:0000256" key="10">
    <source>
        <dbReference type="ARBA" id="ARBA00023098"/>
    </source>
</evidence>